<dbReference type="eggNOG" id="ENOG50322GM">
    <property type="taxonomic scope" value="Bacteria"/>
</dbReference>
<evidence type="ECO:0000256" key="1">
    <source>
        <dbReference type="SAM" id="Phobius"/>
    </source>
</evidence>
<dbReference type="AlphaFoldDB" id="A2C386"/>
<dbReference type="RefSeq" id="WP_011823985.1">
    <property type="nucleotide sequence ID" value="NC_008819.1"/>
</dbReference>
<evidence type="ECO:0000313" key="2">
    <source>
        <dbReference type="EMBL" id="ABM75946.1"/>
    </source>
</evidence>
<accession>A2C386</accession>
<dbReference type="Proteomes" id="UP000002592">
    <property type="component" value="Chromosome"/>
</dbReference>
<keyword evidence="1" id="KW-1133">Transmembrane helix</keyword>
<keyword evidence="1" id="KW-0472">Membrane</keyword>
<proteinExistence type="predicted"/>
<gene>
    <name evidence="2" type="ordered locus">NATL1_13881</name>
</gene>
<keyword evidence="1" id="KW-0812">Transmembrane</keyword>
<protein>
    <submittedName>
        <fullName evidence="2">Uncharacterized protein</fullName>
    </submittedName>
</protein>
<dbReference type="HOGENOM" id="CLU_197552_0_0_3"/>
<dbReference type="KEGG" id="pme:NATL1_13881"/>
<dbReference type="EMBL" id="CP000553">
    <property type="protein sequence ID" value="ABM75946.1"/>
    <property type="molecule type" value="Genomic_DNA"/>
</dbReference>
<organism evidence="2 3">
    <name type="scientific">Prochlorococcus marinus (strain NATL1A)</name>
    <dbReference type="NCBI Taxonomy" id="167555"/>
    <lineage>
        <taxon>Bacteria</taxon>
        <taxon>Bacillati</taxon>
        <taxon>Cyanobacteriota</taxon>
        <taxon>Cyanophyceae</taxon>
        <taxon>Synechococcales</taxon>
        <taxon>Prochlorococcaceae</taxon>
        <taxon>Prochlorococcus</taxon>
    </lineage>
</organism>
<evidence type="ECO:0000313" key="3">
    <source>
        <dbReference type="Proteomes" id="UP000002592"/>
    </source>
</evidence>
<sequence length="78" mass="8725">MVSIFATSTQSNLLIYVGGGGFVLLGAFYFGRLVTFFFPNNPLIKNGKKEKEELTPKQKEFVEFLEKASNQSNENNDA</sequence>
<reference evidence="3" key="1">
    <citation type="journal article" date="2007" name="PLoS Genet.">
        <title>Patterns and implications of gene gain and loss in the evolution of Prochlorococcus.</title>
        <authorList>
            <person name="Kettler G.C."/>
            <person name="Martiny A.C."/>
            <person name="Huang K."/>
            <person name="Zucker J."/>
            <person name="Coleman M.L."/>
            <person name="Rodrigue S."/>
            <person name="Chen F."/>
            <person name="Lapidus A."/>
            <person name="Ferriera S."/>
            <person name="Johnson J."/>
            <person name="Steglich C."/>
            <person name="Church G.M."/>
            <person name="Richardson P."/>
            <person name="Chisholm S.W."/>
        </authorList>
    </citation>
    <scope>NUCLEOTIDE SEQUENCE [LARGE SCALE GENOMIC DNA]</scope>
    <source>
        <strain evidence="3">NATL1A</strain>
    </source>
</reference>
<name>A2C386_PROM1</name>
<feature type="transmembrane region" description="Helical" evidence="1">
    <location>
        <begin position="13"/>
        <end position="38"/>
    </location>
</feature>